<gene>
    <name evidence="3" type="ORF">GCM10022224_056380</name>
</gene>
<feature type="region of interest" description="Disordered" evidence="1">
    <location>
        <begin position="50"/>
        <end position="70"/>
    </location>
</feature>
<feature type="transmembrane region" description="Helical" evidence="2">
    <location>
        <begin position="12"/>
        <end position="34"/>
    </location>
</feature>
<comment type="caution">
    <text evidence="3">The sequence shown here is derived from an EMBL/GenBank/DDBJ whole genome shotgun (WGS) entry which is preliminary data.</text>
</comment>
<name>A0ABP7CC87_9ACTN</name>
<protein>
    <submittedName>
        <fullName evidence="3">Uncharacterized protein</fullName>
    </submittedName>
</protein>
<dbReference type="Proteomes" id="UP001500902">
    <property type="component" value="Unassembled WGS sequence"/>
</dbReference>
<evidence type="ECO:0000313" key="3">
    <source>
        <dbReference type="EMBL" id="GAA3684438.1"/>
    </source>
</evidence>
<sequence>MSATWASCAPRRWCVDLAMCPTVIIISLAFALAYGPPTIVATQGVAEHEQGWPEGCCTPPSHSGSPPASQ</sequence>
<proteinExistence type="predicted"/>
<keyword evidence="2" id="KW-1133">Transmembrane helix</keyword>
<keyword evidence="2" id="KW-0472">Membrane</keyword>
<keyword evidence="2" id="KW-0812">Transmembrane</keyword>
<accession>A0ABP7CC87</accession>
<feature type="compositionally biased region" description="Polar residues" evidence="1">
    <location>
        <begin position="60"/>
        <end position="70"/>
    </location>
</feature>
<evidence type="ECO:0000256" key="1">
    <source>
        <dbReference type="SAM" id="MobiDB-lite"/>
    </source>
</evidence>
<evidence type="ECO:0000256" key="2">
    <source>
        <dbReference type="SAM" id="Phobius"/>
    </source>
</evidence>
<reference evidence="4" key="1">
    <citation type="journal article" date="2019" name="Int. J. Syst. Evol. Microbiol.">
        <title>The Global Catalogue of Microorganisms (GCM) 10K type strain sequencing project: providing services to taxonomists for standard genome sequencing and annotation.</title>
        <authorList>
            <consortium name="The Broad Institute Genomics Platform"/>
            <consortium name="The Broad Institute Genome Sequencing Center for Infectious Disease"/>
            <person name="Wu L."/>
            <person name="Ma J."/>
        </authorList>
    </citation>
    <scope>NUCLEOTIDE SEQUENCE [LARGE SCALE GENOMIC DNA]</scope>
    <source>
        <strain evidence="4">JCM 16904</strain>
    </source>
</reference>
<organism evidence="3 4">
    <name type="scientific">Nonomuraea antimicrobica</name>
    <dbReference type="NCBI Taxonomy" id="561173"/>
    <lineage>
        <taxon>Bacteria</taxon>
        <taxon>Bacillati</taxon>
        <taxon>Actinomycetota</taxon>
        <taxon>Actinomycetes</taxon>
        <taxon>Streptosporangiales</taxon>
        <taxon>Streptosporangiaceae</taxon>
        <taxon>Nonomuraea</taxon>
    </lineage>
</organism>
<dbReference type="EMBL" id="BAAAZP010000101">
    <property type="protein sequence ID" value="GAA3684438.1"/>
    <property type="molecule type" value="Genomic_DNA"/>
</dbReference>
<keyword evidence="4" id="KW-1185">Reference proteome</keyword>
<evidence type="ECO:0000313" key="4">
    <source>
        <dbReference type="Proteomes" id="UP001500902"/>
    </source>
</evidence>